<dbReference type="AlphaFoldDB" id="A0A0N4WDI5"/>
<keyword evidence="2" id="KW-1185">Reference proteome</keyword>
<protein>
    <submittedName>
        <fullName evidence="3">Transmembrane protein</fullName>
    </submittedName>
</protein>
<dbReference type="WBParaSite" id="HPLM_0000864801-mRNA-1">
    <property type="protein sequence ID" value="HPLM_0000864801-mRNA-1"/>
    <property type="gene ID" value="HPLM_0000864801"/>
</dbReference>
<dbReference type="GO" id="GO:0003676">
    <property type="term" value="F:nucleic acid binding"/>
    <property type="evidence" value="ECO:0007669"/>
    <property type="project" value="InterPro"/>
</dbReference>
<gene>
    <name evidence="1" type="ORF">HPLM_LOCUS8640</name>
</gene>
<dbReference type="OrthoDB" id="616263at2759"/>
<dbReference type="Proteomes" id="UP000268014">
    <property type="component" value="Unassembled WGS sequence"/>
</dbReference>
<reference evidence="3" key="1">
    <citation type="submission" date="2017-02" db="UniProtKB">
        <authorList>
            <consortium name="WormBaseParasite"/>
        </authorList>
    </citation>
    <scope>IDENTIFICATION</scope>
</reference>
<reference evidence="1 2" key="2">
    <citation type="submission" date="2018-11" db="EMBL/GenBank/DDBJ databases">
        <authorList>
            <consortium name="Pathogen Informatics"/>
        </authorList>
    </citation>
    <scope>NUCLEOTIDE SEQUENCE [LARGE SCALE GENOMIC DNA]</scope>
    <source>
        <strain evidence="1 2">MHpl1</strain>
    </source>
</reference>
<accession>A0A0N4WDI5</accession>
<dbReference type="EMBL" id="UZAF01016903">
    <property type="protein sequence ID" value="VDO35443.1"/>
    <property type="molecule type" value="Genomic_DNA"/>
</dbReference>
<name>A0A0N4WDI5_HAEPC</name>
<dbReference type="InterPro" id="IPR036397">
    <property type="entry name" value="RNaseH_sf"/>
</dbReference>
<proteinExistence type="predicted"/>
<organism evidence="3">
    <name type="scientific">Haemonchus placei</name>
    <name type="common">Barber's pole worm</name>
    <dbReference type="NCBI Taxonomy" id="6290"/>
    <lineage>
        <taxon>Eukaryota</taxon>
        <taxon>Metazoa</taxon>
        <taxon>Ecdysozoa</taxon>
        <taxon>Nematoda</taxon>
        <taxon>Chromadorea</taxon>
        <taxon>Rhabditida</taxon>
        <taxon>Rhabditina</taxon>
        <taxon>Rhabditomorpha</taxon>
        <taxon>Strongyloidea</taxon>
        <taxon>Trichostrongylidae</taxon>
        <taxon>Haemonchus</taxon>
    </lineage>
</organism>
<sequence>MEHRELLEKGQIIDASTYFTQLGNWKITFSHAKANQTKLEKYGWLIGAQLPYSPDLAPSDYCCLAICSAFWTEKKLETEDYIRKALRILQVLAPVLLGGGIDKLPQLWRRVGNVVAYKFTRVTFGLNTLSPFLVLATVRFQLRNAVSDRRLENREISTDMGMNLRVFLSKDKAMNEGLPRESRTSLEYQKVLRILEKER</sequence>
<dbReference type="Gene3D" id="3.30.420.10">
    <property type="entry name" value="Ribonuclease H-like superfamily/Ribonuclease H"/>
    <property type="match status" value="1"/>
</dbReference>
<evidence type="ECO:0000313" key="2">
    <source>
        <dbReference type="Proteomes" id="UP000268014"/>
    </source>
</evidence>
<evidence type="ECO:0000313" key="3">
    <source>
        <dbReference type="WBParaSite" id="HPLM_0000864801-mRNA-1"/>
    </source>
</evidence>
<evidence type="ECO:0000313" key="1">
    <source>
        <dbReference type="EMBL" id="VDO35443.1"/>
    </source>
</evidence>